<proteinExistence type="predicted"/>
<reference evidence="2 3" key="1">
    <citation type="submission" date="2016-04" db="EMBL/GenBank/DDBJ databases">
        <title>Acidithiobacillus ferrooxidans genome sequencing and assembly.</title>
        <authorList>
            <person name="Zhou Z."/>
        </authorList>
    </citation>
    <scope>NUCLEOTIDE SEQUENCE [LARGE SCALE GENOMIC DNA]</scope>
    <source>
        <strain evidence="2 3">BY0502</strain>
    </source>
</reference>
<protein>
    <submittedName>
        <fullName evidence="2">Metallophosphoesterase</fullName>
    </submittedName>
</protein>
<comment type="caution">
    <text evidence="2">The sequence shown here is derived from an EMBL/GenBank/DDBJ whole genome shotgun (WGS) entry which is preliminary data.</text>
</comment>
<dbReference type="GO" id="GO:0016787">
    <property type="term" value="F:hydrolase activity"/>
    <property type="evidence" value="ECO:0007669"/>
    <property type="project" value="InterPro"/>
</dbReference>
<keyword evidence="3" id="KW-1185">Reference proteome</keyword>
<dbReference type="SUPFAM" id="SSF56300">
    <property type="entry name" value="Metallo-dependent phosphatases"/>
    <property type="match status" value="1"/>
</dbReference>
<dbReference type="AlphaFoldDB" id="A0A179BMS6"/>
<dbReference type="InterPro" id="IPR004843">
    <property type="entry name" value="Calcineurin-like_PHP"/>
</dbReference>
<name>A0A179BMS6_ACIFR</name>
<dbReference type="OrthoDB" id="356681at2"/>
<dbReference type="RefSeq" id="WP_064218277.1">
    <property type="nucleotide sequence ID" value="NZ_LVXZ01000032.1"/>
</dbReference>
<organism evidence="2 3">
    <name type="scientific">Acidithiobacillus ferrooxidans</name>
    <name type="common">Thiobacillus ferrooxidans</name>
    <dbReference type="NCBI Taxonomy" id="920"/>
    <lineage>
        <taxon>Bacteria</taxon>
        <taxon>Pseudomonadati</taxon>
        <taxon>Pseudomonadota</taxon>
        <taxon>Acidithiobacillia</taxon>
        <taxon>Acidithiobacillales</taxon>
        <taxon>Acidithiobacillaceae</taxon>
        <taxon>Acidithiobacillus</taxon>
    </lineage>
</organism>
<evidence type="ECO:0000259" key="1">
    <source>
        <dbReference type="Pfam" id="PF00149"/>
    </source>
</evidence>
<accession>A0A179BMS6</accession>
<dbReference type="PANTHER" id="PTHR37844">
    <property type="entry name" value="SER/THR PROTEIN PHOSPHATASE SUPERFAMILY (AFU_ORTHOLOGUE AFUA_1G14840)"/>
    <property type="match status" value="1"/>
</dbReference>
<dbReference type="EMBL" id="LVXZ01000032">
    <property type="protein sequence ID" value="OAP92699.1"/>
    <property type="molecule type" value="Genomic_DNA"/>
</dbReference>
<dbReference type="PANTHER" id="PTHR37844:SF2">
    <property type="entry name" value="SER_THR PROTEIN PHOSPHATASE SUPERFAMILY (AFU_ORTHOLOGUE AFUA_1G14840)"/>
    <property type="match status" value="1"/>
</dbReference>
<evidence type="ECO:0000313" key="3">
    <source>
        <dbReference type="Proteomes" id="UP000078302"/>
    </source>
</evidence>
<dbReference type="Proteomes" id="UP000078302">
    <property type="component" value="Unassembled WGS sequence"/>
</dbReference>
<dbReference type="Pfam" id="PF00149">
    <property type="entry name" value="Metallophos"/>
    <property type="match status" value="1"/>
</dbReference>
<dbReference type="InterPro" id="IPR029052">
    <property type="entry name" value="Metallo-depent_PP-like"/>
</dbReference>
<sequence length="285" mass="32209">MTRERSEEDTLALTGKSQPFLRLLSDIHVDVNPPATVRLASLPTDRDSILVLAGDFGTPKKLADWFKMVATPFPHIVAVLGNHDYWGLSVERAPEKWREGLAKHVPEDLMARCTLLERQGVDIGNIRFFGTTLWSDFDGGDPYAMRAAQETMQDHKRIRCHGGARRFLPRDTLEVHLASKVWLEDAIAQPWAGHKVVITHHAPAWESIYKSFRQDDLSGAYASRLEETVARYGDQGVRLWMHGHTHHAVDYRIGAVRILSNAFGYPREGTGVQLDQVIELEEQVL</sequence>
<feature type="domain" description="Calcineurin-like phosphoesterase" evidence="1">
    <location>
        <begin position="24"/>
        <end position="247"/>
    </location>
</feature>
<evidence type="ECO:0000313" key="2">
    <source>
        <dbReference type="EMBL" id="OAP92699.1"/>
    </source>
</evidence>
<dbReference type="Gene3D" id="3.60.21.10">
    <property type="match status" value="1"/>
</dbReference>
<gene>
    <name evidence="2" type="ORF">A4H96_03305</name>
</gene>